<sequence length="124" mass="14158">MKKCCYNIALAISLLFSSHTLASDIGITCQEFYDTTKQLEELRDMEYRDDLSDDEILQAWELAGYIAGGIFNIAERVGDEALLHDAQRLAHQVVAPENYYPEEAGETFSDIIEHFQRLLEEGCY</sequence>
<dbReference type="RefSeq" id="WP_129123234.1">
    <property type="nucleotide sequence ID" value="NZ_PEIB01000024.1"/>
</dbReference>
<evidence type="ECO:0000256" key="1">
    <source>
        <dbReference type="SAM" id="SignalP"/>
    </source>
</evidence>
<proteinExistence type="predicted"/>
<evidence type="ECO:0000313" key="3">
    <source>
        <dbReference type="Proteomes" id="UP000290287"/>
    </source>
</evidence>
<organism evidence="2 3">
    <name type="scientific">Veronia nyctiphanis</name>
    <dbReference type="NCBI Taxonomy" id="1278244"/>
    <lineage>
        <taxon>Bacteria</taxon>
        <taxon>Pseudomonadati</taxon>
        <taxon>Pseudomonadota</taxon>
        <taxon>Gammaproteobacteria</taxon>
        <taxon>Vibrionales</taxon>
        <taxon>Vibrionaceae</taxon>
        <taxon>Veronia</taxon>
    </lineage>
</organism>
<protein>
    <submittedName>
        <fullName evidence="2">Uncharacterized protein</fullName>
    </submittedName>
</protein>
<keyword evidence="1" id="KW-0732">Signal</keyword>
<comment type="caution">
    <text evidence="2">The sequence shown here is derived from an EMBL/GenBank/DDBJ whole genome shotgun (WGS) entry which is preliminary data.</text>
</comment>
<feature type="signal peptide" evidence="1">
    <location>
        <begin position="1"/>
        <end position="22"/>
    </location>
</feature>
<feature type="chain" id="PRO_5020562940" evidence="1">
    <location>
        <begin position="23"/>
        <end position="124"/>
    </location>
</feature>
<evidence type="ECO:0000313" key="2">
    <source>
        <dbReference type="EMBL" id="RXJ72216.1"/>
    </source>
</evidence>
<name>A0A4Q0YN36_9GAMM</name>
<keyword evidence="3" id="KW-1185">Reference proteome</keyword>
<dbReference type="EMBL" id="PEIB01000024">
    <property type="protein sequence ID" value="RXJ72216.1"/>
    <property type="molecule type" value="Genomic_DNA"/>
</dbReference>
<reference evidence="2 3" key="1">
    <citation type="submission" date="2017-10" db="EMBL/GenBank/DDBJ databases">
        <title>Nyctiphanis sp. nov., isolated from the stomach of the euphausiid Nyctiphanes simplex (Hansen, 1911) in the Gulf of California.</title>
        <authorList>
            <person name="Gomez-Gil B."/>
            <person name="Aguilar-Mendez M."/>
            <person name="Lopez-Cortes A."/>
            <person name="Gomez-Gutierrez J."/>
            <person name="Roque A."/>
            <person name="Lang E."/>
            <person name="Gonzalez-Castillo A."/>
        </authorList>
    </citation>
    <scope>NUCLEOTIDE SEQUENCE [LARGE SCALE GENOMIC DNA]</scope>
    <source>
        <strain evidence="2 3">CAIM 600</strain>
    </source>
</reference>
<accession>A0A4Q0YN36</accession>
<gene>
    <name evidence="2" type="ORF">CS022_16835</name>
</gene>
<dbReference type="Proteomes" id="UP000290287">
    <property type="component" value="Unassembled WGS sequence"/>
</dbReference>
<dbReference type="AlphaFoldDB" id="A0A4Q0YN36"/>